<evidence type="ECO:0000313" key="3">
    <source>
        <dbReference type="Proteomes" id="UP000823821"/>
    </source>
</evidence>
<feature type="chain" id="PRO_5038373038" evidence="1">
    <location>
        <begin position="25"/>
        <end position="161"/>
    </location>
</feature>
<feature type="signal peptide" evidence="1">
    <location>
        <begin position="1"/>
        <end position="24"/>
    </location>
</feature>
<gene>
    <name evidence="2" type="ORF">H9784_04765</name>
</gene>
<keyword evidence="1" id="KW-0732">Signal</keyword>
<dbReference type="Proteomes" id="UP000823821">
    <property type="component" value="Unassembled WGS sequence"/>
</dbReference>
<evidence type="ECO:0000256" key="1">
    <source>
        <dbReference type="SAM" id="SignalP"/>
    </source>
</evidence>
<proteinExistence type="predicted"/>
<comment type="caution">
    <text evidence="2">The sequence shown here is derived from an EMBL/GenBank/DDBJ whole genome shotgun (WGS) entry which is preliminary data.</text>
</comment>
<sequence>MQRRFALCGVSLLSVLLLAVAVRAEEMKTPYFSMELPAGWTVMQKSVAEGKTKVAVRHNEGNTVVAIAVAALPRTASLDELFPPFSKQLEANGITLGEAKTSGNTRMADFSKAGKRGSLYVTTSGKHFSAITILGESDEPGKKLMRENFKPVDAKLFPASY</sequence>
<reference evidence="2" key="1">
    <citation type="journal article" date="2021" name="PeerJ">
        <title>Extensive microbial diversity within the chicken gut microbiome revealed by metagenomics and culture.</title>
        <authorList>
            <person name="Gilroy R."/>
            <person name="Ravi A."/>
            <person name="Getino M."/>
            <person name="Pursley I."/>
            <person name="Horton D.L."/>
            <person name="Alikhan N.F."/>
            <person name="Baker D."/>
            <person name="Gharbi K."/>
            <person name="Hall N."/>
            <person name="Watson M."/>
            <person name="Adriaenssens E.M."/>
            <person name="Foster-Nyarko E."/>
            <person name="Jarju S."/>
            <person name="Secka A."/>
            <person name="Antonio M."/>
            <person name="Oren A."/>
            <person name="Chaudhuri R.R."/>
            <person name="La Ragione R."/>
            <person name="Hildebrand F."/>
            <person name="Pallen M.J."/>
        </authorList>
    </citation>
    <scope>NUCLEOTIDE SEQUENCE</scope>
    <source>
        <strain evidence="2">5032</strain>
    </source>
</reference>
<dbReference type="EMBL" id="DWZD01000032">
    <property type="protein sequence ID" value="HJA78868.1"/>
    <property type="molecule type" value="Genomic_DNA"/>
</dbReference>
<name>A0A9D2KQD3_9BACT</name>
<protein>
    <submittedName>
        <fullName evidence="2">Uncharacterized protein</fullName>
    </submittedName>
</protein>
<evidence type="ECO:0000313" key="2">
    <source>
        <dbReference type="EMBL" id="HJA78868.1"/>
    </source>
</evidence>
<dbReference type="AlphaFoldDB" id="A0A9D2KQD3"/>
<reference evidence="2" key="2">
    <citation type="submission" date="2021-04" db="EMBL/GenBank/DDBJ databases">
        <authorList>
            <person name="Gilroy R."/>
        </authorList>
    </citation>
    <scope>NUCLEOTIDE SEQUENCE</scope>
    <source>
        <strain evidence="2">5032</strain>
    </source>
</reference>
<organism evidence="2 3">
    <name type="scientific">Candidatus Desulfovibrio intestinavium</name>
    <dbReference type="NCBI Taxonomy" id="2838534"/>
    <lineage>
        <taxon>Bacteria</taxon>
        <taxon>Pseudomonadati</taxon>
        <taxon>Thermodesulfobacteriota</taxon>
        <taxon>Desulfovibrionia</taxon>
        <taxon>Desulfovibrionales</taxon>
        <taxon>Desulfovibrionaceae</taxon>
        <taxon>Desulfovibrio</taxon>
    </lineage>
</organism>
<accession>A0A9D2KQD3</accession>